<dbReference type="EMBL" id="JXJN01016043">
    <property type="status" value="NOT_ANNOTATED_CDS"/>
    <property type="molecule type" value="Genomic_DNA"/>
</dbReference>
<keyword evidence="2" id="KW-1185">Reference proteome</keyword>
<dbReference type="Proteomes" id="UP000092460">
    <property type="component" value="Unassembled WGS sequence"/>
</dbReference>
<sequence length="150" mass="17209">MAKKNVKESIKASIDRAIKLIAKGNECFAGLIVLDVNEQKPHFAYLSELWTTLELHLAHIAEIIKIKDHLDELVSENLERNYIENLEATIRGSKSIKFPIEPTFSELMELTNKYEGQLNLMKLVRCPYAFSPVSNVSMTRIYYAFYGKIV</sequence>
<protein>
    <submittedName>
        <fullName evidence="1">Uncharacterized protein</fullName>
    </submittedName>
</protein>
<dbReference type="STRING" id="67801.A0A1B0BKV7"/>
<reference evidence="1" key="2">
    <citation type="submission" date="2020-05" db="UniProtKB">
        <authorList>
            <consortium name="EnsemblMetazoa"/>
        </authorList>
    </citation>
    <scope>IDENTIFICATION</scope>
    <source>
        <strain evidence="1">IAEA</strain>
    </source>
</reference>
<reference evidence="2" key="1">
    <citation type="submission" date="2015-01" db="EMBL/GenBank/DDBJ databases">
        <authorList>
            <person name="Aksoy S."/>
            <person name="Warren W."/>
            <person name="Wilson R.K."/>
        </authorList>
    </citation>
    <scope>NUCLEOTIDE SEQUENCE [LARGE SCALE GENOMIC DNA]</scope>
    <source>
        <strain evidence="2">IAEA</strain>
    </source>
</reference>
<evidence type="ECO:0000313" key="2">
    <source>
        <dbReference type="Proteomes" id="UP000092460"/>
    </source>
</evidence>
<evidence type="ECO:0000313" key="1">
    <source>
        <dbReference type="EnsemblMetazoa" id="GPPI033345-PA"/>
    </source>
</evidence>
<name>A0A1B0BKV7_9MUSC</name>
<organism evidence="1 2">
    <name type="scientific">Glossina palpalis gambiensis</name>
    <dbReference type="NCBI Taxonomy" id="67801"/>
    <lineage>
        <taxon>Eukaryota</taxon>
        <taxon>Metazoa</taxon>
        <taxon>Ecdysozoa</taxon>
        <taxon>Arthropoda</taxon>
        <taxon>Hexapoda</taxon>
        <taxon>Insecta</taxon>
        <taxon>Pterygota</taxon>
        <taxon>Neoptera</taxon>
        <taxon>Endopterygota</taxon>
        <taxon>Diptera</taxon>
        <taxon>Brachycera</taxon>
        <taxon>Muscomorpha</taxon>
        <taxon>Hippoboscoidea</taxon>
        <taxon>Glossinidae</taxon>
        <taxon>Glossina</taxon>
    </lineage>
</organism>
<dbReference type="AlphaFoldDB" id="A0A1B0BKV7"/>
<accession>A0A1B0BKV7</accession>
<proteinExistence type="predicted"/>
<dbReference type="VEuPathDB" id="VectorBase:GPPI033345"/>
<dbReference type="EnsemblMetazoa" id="GPPI033345-RA">
    <property type="protein sequence ID" value="GPPI033345-PA"/>
    <property type="gene ID" value="GPPI033345"/>
</dbReference>